<name>A0AAV4SSF3_CAEEX</name>
<reference evidence="1 2" key="1">
    <citation type="submission" date="2021-06" db="EMBL/GenBank/DDBJ databases">
        <title>Caerostris extrusa draft genome.</title>
        <authorList>
            <person name="Kono N."/>
            <person name="Arakawa K."/>
        </authorList>
    </citation>
    <scope>NUCLEOTIDE SEQUENCE [LARGE SCALE GENOMIC DNA]</scope>
</reference>
<protein>
    <submittedName>
        <fullName evidence="1">Uncharacterized protein</fullName>
    </submittedName>
</protein>
<sequence length="84" mass="9572">MVHTMGGKDFAEVEIVELDEDVLVNMVNETNDRERSPDEEVMRKVSDVPPKKIVEISSLLKTNMLLQYEIVSIVGVSRKFGKKH</sequence>
<gene>
    <name evidence="1" type="ORF">CEXT_691041</name>
</gene>
<dbReference type="AlphaFoldDB" id="A0AAV4SSF3"/>
<proteinExistence type="predicted"/>
<organism evidence="1 2">
    <name type="scientific">Caerostris extrusa</name>
    <name type="common">Bark spider</name>
    <name type="synonym">Caerostris bankana</name>
    <dbReference type="NCBI Taxonomy" id="172846"/>
    <lineage>
        <taxon>Eukaryota</taxon>
        <taxon>Metazoa</taxon>
        <taxon>Ecdysozoa</taxon>
        <taxon>Arthropoda</taxon>
        <taxon>Chelicerata</taxon>
        <taxon>Arachnida</taxon>
        <taxon>Araneae</taxon>
        <taxon>Araneomorphae</taxon>
        <taxon>Entelegynae</taxon>
        <taxon>Araneoidea</taxon>
        <taxon>Araneidae</taxon>
        <taxon>Caerostris</taxon>
    </lineage>
</organism>
<dbReference type="EMBL" id="BPLR01010164">
    <property type="protein sequence ID" value="GIY37343.1"/>
    <property type="molecule type" value="Genomic_DNA"/>
</dbReference>
<comment type="caution">
    <text evidence="1">The sequence shown here is derived from an EMBL/GenBank/DDBJ whole genome shotgun (WGS) entry which is preliminary data.</text>
</comment>
<evidence type="ECO:0000313" key="2">
    <source>
        <dbReference type="Proteomes" id="UP001054945"/>
    </source>
</evidence>
<dbReference type="Proteomes" id="UP001054945">
    <property type="component" value="Unassembled WGS sequence"/>
</dbReference>
<evidence type="ECO:0000313" key="1">
    <source>
        <dbReference type="EMBL" id="GIY37343.1"/>
    </source>
</evidence>
<accession>A0AAV4SSF3</accession>
<keyword evidence="2" id="KW-1185">Reference proteome</keyword>